<evidence type="ECO:0008006" key="3">
    <source>
        <dbReference type="Google" id="ProtNLM"/>
    </source>
</evidence>
<dbReference type="EMBL" id="NQWI01000024">
    <property type="protein sequence ID" value="PDW03687.1"/>
    <property type="molecule type" value="Genomic_DNA"/>
</dbReference>
<dbReference type="OrthoDB" id="466871at2"/>
<gene>
    <name evidence="1" type="ORF">CJ255_07655</name>
</gene>
<dbReference type="Proteomes" id="UP000220527">
    <property type="component" value="Unassembled WGS sequence"/>
</dbReference>
<name>A0A2A6RKS6_9CHLR</name>
<protein>
    <recommendedName>
        <fullName evidence="3">STAS/SEC14 domain-containing protein</fullName>
    </recommendedName>
</protein>
<evidence type="ECO:0000313" key="1">
    <source>
        <dbReference type="EMBL" id="PDW03687.1"/>
    </source>
</evidence>
<reference evidence="2" key="1">
    <citation type="submission" date="2017-08" db="EMBL/GenBank/DDBJ databases">
        <authorList>
            <person name="Grouzdev D.S."/>
            <person name="Gaisin V.A."/>
            <person name="Rysina M.S."/>
            <person name="Gorlenko V.M."/>
        </authorList>
    </citation>
    <scope>NUCLEOTIDE SEQUENCE [LARGE SCALE GENOMIC DNA]</scope>
    <source>
        <strain evidence="2">Kir15-3F</strain>
    </source>
</reference>
<accession>A0A2A6RKS6</accession>
<keyword evidence="2" id="KW-1185">Reference proteome</keyword>
<proteinExistence type="predicted"/>
<sequence length="132" mass="14763">MSSISIELSTEQLLQAVERLSAQELAAFAARVNALHEQRVTRRLDQTETNLLLRINRPSLTPEEQSRFDHLVARRQNETISVDELQELIALTNKAEASDVVRLQAIQSLAQLRSTSVQALMATLGIKAPRYG</sequence>
<organism evidence="1 2">
    <name type="scientific">Candidatus Viridilinea mediisalina</name>
    <dbReference type="NCBI Taxonomy" id="2024553"/>
    <lineage>
        <taxon>Bacteria</taxon>
        <taxon>Bacillati</taxon>
        <taxon>Chloroflexota</taxon>
        <taxon>Chloroflexia</taxon>
        <taxon>Chloroflexales</taxon>
        <taxon>Chloroflexineae</taxon>
        <taxon>Oscillochloridaceae</taxon>
        <taxon>Candidatus Viridilinea</taxon>
    </lineage>
</organism>
<dbReference type="RefSeq" id="WP_097643495.1">
    <property type="nucleotide sequence ID" value="NZ_NQWI01000024.1"/>
</dbReference>
<comment type="caution">
    <text evidence="1">The sequence shown here is derived from an EMBL/GenBank/DDBJ whole genome shotgun (WGS) entry which is preliminary data.</text>
</comment>
<dbReference type="AlphaFoldDB" id="A0A2A6RKS6"/>
<evidence type="ECO:0000313" key="2">
    <source>
        <dbReference type="Proteomes" id="UP000220527"/>
    </source>
</evidence>